<dbReference type="CDD" id="cd00567">
    <property type="entry name" value="ACAD"/>
    <property type="match status" value="1"/>
</dbReference>
<keyword evidence="4" id="KW-0274">FAD</keyword>
<protein>
    <submittedName>
        <fullName evidence="8">Acyl-CoA/acyl-ACP dehydrogenase</fullName>
    </submittedName>
</protein>
<evidence type="ECO:0000256" key="1">
    <source>
        <dbReference type="ARBA" id="ARBA00001974"/>
    </source>
</evidence>
<evidence type="ECO:0000313" key="9">
    <source>
        <dbReference type="Proteomes" id="UP000598360"/>
    </source>
</evidence>
<evidence type="ECO:0000256" key="5">
    <source>
        <dbReference type="ARBA" id="ARBA00023002"/>
    </source>
</evidence>
<dbReference type="Gene3D" id="1.20.140.10">
    <property type="entry name" value="Butyryl-CoA Dehydrogenase, subunit A, domain 3"/>
    <property type="match status" value="1"/>
</dbReference>
<dbReference type="SUPFAM" id="SSF47203">
    <property type="entry name" value="Acyl-CoA dehydrogenase C-terminal domain-like"/>
    <property type="match status" value="1"/>
</dbReference>
<dbReference type="Proteomes" id="UP000598360">
    <property type="component" value="Unassembled WGS sequence"/>
</dbReference>
<evidence type="ECO:0000256" key="3">
    <source>
        <dbReference type="ARBA" id="ARBA00022630"/>
    </source>
</evidence>
<dbReference type="Gene3D" id="2.40.110.10">
    <property type="entry name" value="Butyryl-CoA Dehydrogenase, subunit A, domain 2"/>
    <property type="match status" value="1"/>
</dbReference>
<proteinExistence type="inferred from homology"/>
<dbReference type="InterPro" id="IPR009100">
    <property type="entry name" value="AcylCoA_DH/oxidase_NM_dom_sf"/>
</dbReference>
<dbReference type="EMBL" id="JADEYC010000021">
    <property type="protein sequence ID" value="MBE9375503.1"/>
    <property type="molecule type" value="Genomic_DNA"/>
</dbReference>
<dbReference type="Pfam" id="PF02771">
    <property type="entry name" value="Acyl-CoA_dh_N"/>
    <property type="match status" value="1"/>
</dbReference>
<dbReference type="GO" id="GO:0050660">
    <property type="term" value="F:flavin adenine dinucleotide binding"/>
    <property type="evidence" value="ECO:0007669"/>
    <property type="project" value="InterPro"/>
</dbReference>
<dbReference type="Pfam" id="PF00441">
    <property type="entry name" value="Acyl-CoA_dh_1"/>
    <property type="match status" value="1"/>
</dbReference>
<evidence type="ECO:0000259" key="7">
    <source>
        <dbReference type="Pfam" id="PF02771"/>
    </source>
</evidence>
<name>A0A929G284_9PSEU</name>
<comment type="caution">
    <text evidence="8">The sequence shown here is derived from an EMBL/GenBank/DDBJ whole genome shotgun (WGS) entry which is preliminary data.</text>
</comment>
<keyword evidence="9" id="KW-1185">Reference proteome</keyword>
<organism evidence="8 9">
    <name type="scientific">Saccharopolyspora montiporae</name>
    <dbReference type="NCBI Taxonomy" id="2781240"/>
    <lineage>
        <taxon>Bacteria</taxon>
        <taxon>Bacillati</taxon>
        <taxon>Actinomycetota</taxon>
        <taxon>Actinomycetes</taxon>
        <taxon>Pseudonocardiales</taxon>
        <taxon>Pseudonocardiaceae</taxon>
        <taxon>Saccharopolyspora</taxon>
    </lineage>
</organism>
<accession>A0A929G284</accession>
<dbReference type="InterPro" id="IPR037069">
    <property type="entry name" value="AcylCoA_DH/ox_N_sf"/>
</dbReference>
<comment type="cofactor">
    <cofactor evidence="1">
        <name>FAD</name>
        <dbReference type="ChEBI" id="CHEBI:57692"/>
    </cofactor>
</comment>
<dbReference type="InterPro" id="IPR013786">
    <property type="entry name" value="AcylCoA_DH/ox_N"/>
</dbReference>
<feature type="domain" description="Acyl-CoA dehydrogenase/oxidase C-terminal" evidence="6">
    <location>
        <begin position="220"/>
        <end position="364"/>
    </location>
</feature>
<dbReference type="AlphaFoldDB" id="A0A929G284"/>
<feature type="domain" description="Acyl-CoA dehydrogenase/oxidase N-terminal" evidence="7">
    <location>
        <begin position="6"/>
        <end position="118"/>
    </location>
</feature>
<reference evidence="8" key="1">
    <citation type="submission" date="2020-10" db="EMBL/GenBank/DDBJ databases">
        <title>Diversity and distribution of actinomycetes associated with coral in the coast of Hainan.</title>
        <authorList>
            <person name="Li F."/>
        </authorList>
    </citation>
    <scope>NUCLEOTIDE SEQUENCE</scope>
    <source>
        <strain evidence="8">HNM0983</strain>
    </source>
</reference>
<dbReference type="GO" id="GO:0003995">
    <property type="term" value="F:acyl-CoA dehydrogenase activity"/>
    <property type="evidence" value="ECO:0007669"/>
    <property type="project" value="TreeGrafter"/>
</dbReference>
<dbReference type="InterPro" id="IPR036250">
    <property type="entry name" value="AcylCo_DH-like_C"/>
</dbReference>
<evidence type="ECO:0000259" key="6">
    <source>
        <dbReference type="Pfam" id="PF00441"/>
    </source>
</evidence>
<dbReference type="PANTHER" id="PTHR43884:SF20">
    <property type="entry name" value="ACYL-COA DEHYDROGENASE FADE28"/>
    <property type="match status" value="1"/>
</dbReference>
<evidence type="ECO:0000256" key="2">
    <source>
        <dbReference type="ARBA" id="ARBA00009347"/>
    </source>
</evidence>
<comment type="similarity">
    <text evidence="2">Belongs to the acyl-CoA dehydrogenase family.</text>
</comment>
<dbReference type="RefSeq" id="WP_193928947.1">
    <property type="nucleotide sequence ID" value="NZ_JADEYC010000021.1"/>
</dbReference>
<keyword evidence="5" id="KW-0560">Oxidoreductase</keyword>
<dbReference type="PANTHER" id="PTHR43884">
    <property type="entry name" value="ACYL-COA DEHYDROGENASE"/>
    <property type="match status" value="1"/>
</dbReference>
<dbReference type="InterPro" id="IPR046373">
    <property type="entry name" value="Acyl-CoA_Oxase/DH_mid-dom_sf"/>
</dbReference>
<sequence length="365" mass="38849">MDFTFTDEQRQLQEIAGKLAARSGHPRVLPPEDTSSAFDEQTWQLLSEQLGAPSLAVPERFDGAGYGLLESMIVLEALGAQLVPGPFLGSPILTAQAVLATGDEQAGQRLLPGIASGERIAALAWSEPGNDWPEGGFDCTATERDGEWSLTGHKVHVLDAARADVLLVAAEAAGTGPALFELTAPARTTASVPMDRTRELGEVRLDAAPARLLGSAGCGAAVLRRCRAVAAAAVATEQIGAARRWLPEIVAYTKTREQFGRPIGSFQALKHRLADCHVATEAAYSLCWAANWAVSTGDEQAEQLASMAKSACCEAYSAVAAEGVQMHGGLGITWEHEAHLHLKRAHSGQQLFGTPRRHRELLHRG</sequence>
<gene>
    <name evidence="8" type="ORF">IQ251_13705</name>
</gene>
<dbReference type="Gene3D" id="1.10.540.10">
    <property type="entry name" value="Acyl-CoA dehydrogenase/oxidase, N-terminal domain"/>
    <property type="match status" value="1"/>
</dbReference>
<evidence type="ECO:0000256" key="4">
    <source>
        <dbReference type="ARBA" id="ARBA00022827"/>
    </source>
</evidence>
<evidence type="ECO:0000313" key="8">
    <source>
        <dbReference type="EMBL" id="MBE9375503.1"/>
    </source>
</evidence>
<keyword evidence="3" id="KW-0285">Flavoprotein</keyword>
<dbReference type="SUPFAM" id="SSF56645">
    <property type="entry name" value="Acyl-CoA dehydrogenase NM domain-like"/>
    <property type="match status" value="1"/>
</dbReference>
<dbReference type="InterPro" id="IPR009075">
    <property type="entry name" value="AcylCo_DH/oxidase_C"/>
</dbReference>